<dbReference type="OMA" id="ISIAYNT"/>
<comment type="caution">
    <text evidence="3">The sequence shown here is derived from an EMBL/GenBank/DDBJ whole genome shotgun (WGS) entry which is preliminary data.</text>
</comment>
<keyword evidence="2" id="KW-0812">Transmembrane</keyword>
<organism evidence="3 4">
    <name type="scientific">Folsomia candida</name>
    <name type="common">Springtail</name>
    <dbReference type="NCBI Taxonomy" id="158441"/>
    <lineage>
        <taxon>Eukaryota</taxon>
        <taxon>Metazoa</taxon>
        <taxon>Ecdysozoa</taxon>
        <taxon>Arthropoda</taxon>
        <taxon>Hexapoda</taxon>
        <taxon>Collembola</taxon>
        <taxon>Entomobryomorpha</taxon>
        <taxon>Isotomoidea</taxon>
        <taxon>Isotomidae</taxon>
        <taxon>Proisotominae</taxon>
        <taxon>Folsomia</taxon>
    </lineage>
</organism>
<accession>A0A226DIF6</accession>
<dbReference type="PANTHER" id="PTHR11439">
    <property type="entry name" value="GAG-POL-RELATED RETROTRANSPOSON"/>
    <property type="match status" value="1"/>
</dbReference>
<gene>
    <name evidence="3" type="ORF">Fcan01_19962</name>
</gene>
<evidence type="ECO:0000256" key="1">
    <source>
        <dbReference type="SAM" id="MobiDB-lite"/>
    </source>
</evidence>
<feature type="transmembrane region" description="Helical" evidence="2">
    <location>
        <begin position="252"/>
        <end position="278"/>
    </location>
</feature>
<evidence type="ECO:0000313" key="4">
    <source>
        <dbReference type="Proteomes" id="UP000198287"/>
    </source>
</evidence>
<proteinExistence type="predicted"/>
<dbReference type="AlphaFoldDB" id="A0A226DIF6"/>
<feature type="transmembrane region" description="Helical" evidence="2">
    <location>
        <begin position="620"/>
        <end position="641"/>
    </location>
</feature>
<reference evidence="3 4" key="1">
    <citation type="submission" date="2015-12" db="EMBL/GenBank/DDBJ databases">
        <title>The genome of Folsomia candida.</title>
        <authorList>
            <person name="Faddeeva A."/>
            <person name="Derks M.F."/>
            <person name="Anvar Y."/>
            <person name="Smit S."/>
            <person name="Van Straalen N."/>
            <person name="Roelofs D."/>
        </authorList>
    </citation>
    <scope>NUCLEOTIDE SEQUENCE [LARGE SCALE GENOMIC DNA]</scope>
    <source>
        <strain evidence="3 4">VU population</strain>
        <tissue evidence="3">Whole body</tissue>
    </source>
</reference>
<dbReference type="CDD" id="cd09272">
    <property type="entry name" value="RNase_HI_RT_Ty1"/>
    <property type="match status" value="1"/>
</dbReference>
<evidence type="ECO:0000256" key="2">
    <source>
        <dbReference type="SAM" id="Phobius"/>
    </source>
</evidence>
<feature type="region of interest" description="Disordered" evidence="1">
    <location>
        <begin position="646"/>
        <end position="679"/>
    </location>
</feature>
<dbReference type="OrthoDB" id="413361at2759"/>
<sequence>MVNGNPVSWSSHKQSVVALSSTEAEYIALASAAKEALWLRKLMDELEYKQHAPIDICVDNTSAIKLANNPELHSRTKHIDTRFHFSRNLVQEGKIQVPYVATENQLADIFTKPLLKNKHGEMKMKLGLKEQGRNVASSCDAGRNIISSCVAIMTLLSVCMQATGFHLQNSVPILWRQSSTPVVAGSNQVFLRVRLVNPCPIFLSQAVLYINGTDEALQRCNDMYHEYVIHELEAMCPKDETMYIMRRSKRAIPFLIIGAIAASVVLWAGAGTAFGLSIHNKGTLSDMKEVQRQQEMQIKELESRVNMTEYAIRNLQLGFNSLVDVVEQNTNDIAEIKGKQIGLTYAISYLTSRFILARHVIKESTRKWKQGNLNSGLMDFLNLTLPCGEDCPYSLAKTKKCFFHQDLKDIYMQFDSPVINHKLKILEADPFDIMMKPDANHTCKVKYIGPTNIIVSDEGHCVYHTGMKKHAERNMILSPTGDCENNLDHAQENQLFRPDRCDASQERDEVNFIQVKQQEGMNHIYCQGNKLTIEGKTQPCPDGVFVLPAALTFKINNNMYTASQLNLDQEEKYDPLFTAKANWHLQPRVNLSSLKQHPLVLPTKPEMSDGDVDWNHPMTYTSGGTTLIIIIIIVIAGVWYWKNKMQKPQPQPRMPRAKSVKLKADVQVEAPAAEESDSE</sequence>
<dbReference type="EMBL" id="LNIX01000018">
    <property type="protein sequence ID" value="OXA44959.1"/>
    <property type="molecule type" value="Genomic_DNA"/>
</dbReference>
<dbReference type="PANTHER" id="PTHR11439:SF483">
    <property type="entry name" value="PEPTIDE SYNTHASE GLIP-LIKE, PUTATIVE (AFU_ORTHOLOGUE AFUA_3G12920)-RELATED"/>
    <property type="match status" value="1"/>
</dbReference>
<keyword evidence="2" id="KW-1133">Transmembrane helix</keyword>
<name>A0A226DIF6_FOLCA</name>
<keyword evidence="4" id="KW-1185">Reference proteome</keyword>
<keyword evidence="2" id="KW-0472">Membrane</keyword>
<evidence type="ECO:0000313" key="3">
    <source>
        <dbReference type="EMBL" id="OXA44959.1"/>
    </source>
</evidence>
<protein>
    <submittedName>
        <fullName evidence="3">Copia protein</fullName>
    </submittedName>
</protein>
<dbReference type="Proteomes" id="UP000198287">
    <property type="component" value="Unassembled WGS sequence"/>
</dbReference>